<dbReference type="RefSeq" id="WP_049954851.1">
    <property type="nucleotide sequence ID" value="NZ_CP007057.1"/>
</dbReference>
<dbReference type="eggNOG" id="ENOG502N5MN">
    <property type="taxonomic scope" value="Archaea"/>
</dbReference>
<geneLocation type="plasmid" evidence="1">
    <name>unnamed</name>
</geneLocation>
<dbReference type="GeneID" id="25147404"/>
<evidence type="ECO:0008006" key="3">
    <source>
        <dbReference type="Google" id="ProtNLM"/>
    </source>
</evidence>
<dbReference type="Proteomes" id="UP000019024">
    <property type="component" value="Plasmid unnamed2"/>
</dbReference>
<dbReference type="HOGENOM" id="CLU_1559429_0_0_2"/>
<gene>
    <name evidence="1" type="ORF">HALLA_01800</name>
</gene>
<evidence type="ECO:0000313" key="2">
    <source>
        <dbReference type="Proteomes" id="UP000019024"/>
    </source>
</evidence>
<organism evidence="1 2">
    <name type="scientific">Halostagnicola larsenii XH-48</name>
    <dbReference type="NCBI Taxonomy" id="797299"/>
    <lineage>
        <taxon>Archaea</taxon>
        <taxon>Methanobacteriati</taxon>
        <taxon>Methanobacteriota</taxon>
        <taxon>Stenosarchaea group</taxon>
        <taxon>Halobacteria</taxon>
        <taxon>Halobacteriales</taxon>
        <taxon>Natrialbaceae</taxon>
        <taxon>Halostagnicola</taxon>
    </lineage>
</organism>
<dbReference type="KEGG" id="hlr:HALLA_01800"/>
<proteinExistence type="predicted"/>
<protein>
    <recommendedName>
        <fullName evidence="3">IrrE N-terminal-like domain-containing protein</fullName>
    </recommendedName>
</protein>
<name>W0JXN3_9EURY</name>
<dbReference type="AlphaFoldDB" id="W0JXN3"/>
<keyword evidence="2" id="KW-1185">Reference proteome</keyword>
<evidence type="ECO:0000313" key="1">
    <source>
        <dbReference type="EMBL" id="AHG02062.1"/>
    </source>
</evidence>
<dbReference type="EMBL" id="CP007057">
    <property type="protein sequence ID" value="AHG02062.1"/>
    <property type="molecule type" value="Genomic_DNA"/>
</dbReference>
<sequence length="171" mass="18734">MRESTPSTSADTGDRERRAWEYGADRATAVTARHGTTNPEALAAVSGVTVADDDWSGLDSLVILGALEGNRIVLYREQIRAVAAAHDVPKYQLLEGVIAHELGHYHVDTDDLTDRPSRWSRRISSLLGVRTVPKAVREAAANGFAFALLERRFEASPLFDTPELLTRPSLP</sequence>
<keyword evidence="1" id="KW-0614">Plasmid</keyword>
<accession>W0JXN3</accession>
<dbReference type="OrthoDB" id="385355at2157"/>
<reference evidence="1 2" key="1">
    <citation type="submission" date="2014-01" db="EMBL/GenBank/DDBJ databases">
        <authorList>
            <consortium name="DOE Joint Genome Institute"/>
            <person name="Anderson I."/>
            <person name="Huntemann M."/>
            <person name="Han J."/>
            <person name="Chen A."/>
            <person name="Kyrpides N."/>
            <person name="Mavromatis K."/>
            <person name="Markowitz V."/>
            <person name="Palaniappan K."/>
            <person name="Ivanova N."/>
            <person name="Schaumberg A."/>
            <person name="Pati A."/>
            <person name="Liolios K."/>
            <person name="Nordberg H.P."/>
            <person name="Cantor M.N."/>
            <person name="Hua S.X."/>
            <person name="Woyke T."/>
        </authorList>
    </citation>
    <scope>NUCLEOTIDE SEQUENCE [LARGE SCALE GENOMIC DNA]</scope>
    <source>
        <strain evidence="1 2">XH-48</strain>
        <plasmid evidence="2">2</plasmid>
    </source>
</reference>